<feature type="transmembrane region" description="Helical" evidence="7">
    <location>
        <begin position="42"/>
        <end position="64"/>
    </location>
</feature>
<comment type="caution">
    <text evidence="9">The sequence shown here is derived from an EMBL/GenBank/DDBJ whole genome shotgun (WGS) entry which is preliminary data.</text>
</comment>
<dbReference type="EMBL" id="MPUH01001119">
    <property type="protein sequence ID" value="OMJ70148.1"/>
    <property type="molecule type" value="Genomic_DNA"/>
</dbReference>
<dbReference type="Pfam" id="PF00233">
    <property type="entry name" value="PDEase_I"/>
    <property type="match status" value="1"/>
</dbReference>
<dbReference type="InterPro" id="IPR036971">
    <property type="entry name" value="PDEase_catalytic_dom_sf"/>
</dbReference>
<dbReference type="PROSITE" id="PS00126">
    <property type="entry name" value="PDEASE_I_1"/>
    <property type="match status" value="1"/>
</dbReference>
<dbReference type="InterPro" id="IPR023088">
    <property type="entry name" value="PDEase"/>
</dbReference>
<sequence>MISNKGTSLKVNNRYYIMYYCLLLYLLGHSLAFYHNYGHPKVLVVGMVLEFVLLIISLSIILANHHYESNDKVLQISFMSLYLITGLTIIFTEPSVILFLTESIKSNFLHGYFTLSIYITLGSKSIFARRIWLFICSYIVLALYSAFCFVKSNDKPEIVISAVLLGIEVYYKAGEIKCLSKNYKIVITEQEQILGYNDEAKTPLDEIIFELKQAIEKFEKLAQSSGSKMKVPSKEIKYLLEGVLKKLQANNIYSSRLDLVTKNMDIENKLYIEQEFFESHGSSVLSPPDNIQPKNVIEYSMIELLGILKPIGLEWNFNTFFVSECSRAPIKVIGEYTIKLYRLEETFKFPECKMINLLSKIESNYFDNPYHNSCHAADVLCSYIYLISNSIIKRYINSLEWLGSILACLAHDVRHPAKNNRYLIMTQNDYSITYNDISVLENMHSSTLFSFLQISDSNILSDFTIDKYQQIRKIIIDMILATDMGKHFDLISYMKNKYSEDVDFANGDTRGDLLKIFIKAADVGHAAKCIELHEKWCKLVLEEFFAQGDLEKSKGIPISMFCDRENTNINKSQAGFIKNIVLSLYETLNFIVNSEEIDVNCVKQLKLNLKYWESAQSPRLQSSTEKDEFGFGSLRNVRRGSSP</sequence>
<name>A0A1R2B063_9CILI</name>
<keyword evidence="7" id="KW-1133">Transmembrane helix</keyword>
<feature type="binding site" evidence="4">
    <location>
        <begin position="371"/>
        <end position="375"/>
    </location>
    <ligand>
        <name>AMP</name>
        <dbReference type="ChEBI" id="CHEBI:456215"/>
    </ligand>
</feature>
<evidence type="ECO:0000256" key="7">
    <source>
        <dbReference type="SAM" id="Phobius"/>
    </source>
</evidence>
<evidence type="ECO:0000256" key="2">
    <source>
        <dbReference type="ARBA" id="ARBA00022801"/>
    </source>
</evidence>
<feature type="transmembrane region" description="Helical" evidence="7">
    <location>
        <begin position="76"/>
        <end position="100"/>
    </location>
</feature>
<feature type="binding site" evidence="4">
    <location>
        <position position="573"/>
    </location>
    <ligand>
        <name>AMP</name>
        <dbReference type="ChEBI" id="CHEBI:456215"/>
    </ligand>
</feature>
<comment type="cofactor">
    <cofactor evidence="6">
        <name>a divalent metal cation</name>
        <dbReference type="ChEBI" id="CHEBI:60240"/>
    </cofactor>
    <text evidence="6">Binds 2 divalent metal cations per subunit. Site 1 may preferentially bind zinc ions, while site 2 has a preference for magnesium and/or manganese ions.</text>
</comment>
<feature type="binding site" evidence="4">
    <location>
        <position position="412"/>
    </location>
    <ligand>
        <name>AMP</name>
        <dbReference type="ChEBI" id="CHEBI:456215"/>
    </ligand>
</feature>
<feature type="binding site" evidence="4">
    <location>
        <position position="522"/>
    </location>
    <ligand>
        <name>AMP</name>
        <dbReference type="ChEBI" id="CHEBI:456215"/>
    </ligand>
</feature>
<feature type="active site" description="Proton donor" evidence="3">
    <location>
        <position position="371"/>
    </location>
</feature>
<feature type="transmembrane region" description="Helical" evidence="7">
    <location>
        <begin position="131"/>
        <end position="147"/>
    </location>
</feature>
<evidence type="ECO:0000313" key="10">
    <source>
        <dbReference type="Proteomes" id="UP000187209"/>
    </source>
</evidence>
<reference evidence="9 10" key="1">
    <citation type="submission" date="2016-11" db="EMBL/GenBank/DDBJ databases">
        <title>The macronuclear genome of Stentor coeruleus: a giant cell with tiny introns.</title>
        <authorList>
            <person name="Slabodnick M."/>
            <person name="Ruby J.G."/>
            <person name="Reiff S.B."/>
            <person name="Swart E.C."/>
            <person name="Gosai S."/>
            <person name="Prabakaran S."/>
            <person name="Witkowska E."/>
            <person name="Larue G.E."/>
            <person name="Fisher S."/>
            <person name="Freeman R.M."/>
            <person name="Gunawardena J."/>
            <person name="Chu W."/>
            <person name="Stover N.A."/>
            <person name="Gregory B.D."/>
            <person name="Nowacki M."/>
            <person name="Derisi J."/>
            <person name="Roy S.W."/>
            <person name="Marshall W.F."/>
            <person name="Sood P."/>
        </authorList>
    </citation>
    <scope>NUCLEOTIDE SEQUENCE [LARGE SCALE GENOMIC DNA]</scope>
    <source>
        <strain evidence="9">WM001</strain>
    </source>
</reference>
<dbReference type="GO" id="GO:0046872">
    <property type="term" value="F:metal ion binding"/>
    <property type="evidence" value="ECO:0007669"/>
    <property type="project" value="UniProtKB-KW"/>
</dbReference>
<dbReference type="Gene3D" id="1.10.1300.10">
    <property type="entry name" value="3'5'-cyclic nucleotide phosphodiesterase, catalytic domain"/>
    <property type="match status" value="1"/>
</dbReference>
<evidence type="ECO:0000256" key="6">
    <source>
        <dbReference type="RuleBase" id="RU363067"/>
    </source>
</evidence>
<dbReference type="AlphaFoldDB" id="A0A1R2B063"/>
<dbReference type="EC" id="3.1.4.-" evidence="6"/>
<dbReference type="GO" id="GO:0004114">
    <property type="term" value="F:3',5'-cyclic-nucleotide phosphodiesterase activity"/>
    <property type="evidence" value="ECO:0007669"/>
    <property type="project" value="InterPro"/>
</dbReference>
<keyword evidence="10" id="KW-1185">Reference proteome</keyword>
<feature type="binding site" evidence="5">
    <location>
        <position position="522"/>
    </location>
    <ligand>
        <name>Zn(2+)</name>
        <dbReference type="ChEBI" id="CHEBI:29105"/>
        <label>1</label>
    </ligand>
</feature>
<evidence type="ECO:0000259" key="8">
    <source>
        <dbReference type="PROSITE" id="PS51845"/>
    </source>
</evidence>
<dbReference type="PANTHER" id="PTHR11347">
    <property type="entry name" value="CYCLIC NUCLEOTIDE PHOSPHODIESTERASE"/>
    <property type="match status" value="1"/>
</dbReference>
<evidence type="ECO:0000256" key="3">
    <source>
        <dbReference type="PIRSR" id="PIRSR623088-1"/>
    </source>
</evidence>
<feature type="binding site" evidence="5">
    <location>
        <position position="411"/>
    </location>
    <ligand>
        <name>Zn(2+)</name>
        <dbReference type="ChEBI" id="CHEBI:29105"/>
        <label>1</label>
    </ligand>
</feature>
<protein>
    <recommendedName>
        <fullName evidence="6">Phosphodiesterase</fullName>
        <ecNumber evidence="6">3.1.4.-</ecNumber>
    </recommendedName>
</protein>
<keyword evidence="7" id="KW-0812">Transmembrane</keyword>
<dbReference type="CDD" id="cd00077">
    <property type="entry name" value="HDc"/>
    <property type="match status" value="1"/>
</dbReference>
<feature type="binding site" evidence="5">
    <location>
        <position position="412"/>
    </location>
    <ligand>
        <name>Zn(2+)</name>
        <dbReference type="ChEBI" id="CHEBI:29105"/>
        <label>2</label>
    </ligand>
</feature>
<evidence type="ECO:0000256" key="4">
    <source>
        <dbReference type="PIRSR" id="PIRSR623088-2"/>
    </source>
</evidence>
<feature type="binding site" evidence="5">
    <location>
        <position position="412"/>
    </location>
    <ligand>
        <name>Zn(2+)</name>
        <dbReference type="ChEBI" id="CHEBI:29105"/>
        <label>1</label>
    </ligand>
</feature>
<dbReference type="InterPro" id="IPR002073">
    <property type="entry name" value="PDEase_catalytic_dom"/>
</dbReference>
<keyword evidence="7" id="KW-0472">Membrane</keyword>
<feature type="transmembrane region" description="Helical" evidence="7">
    <location>
        <begin position="16"/>
        <end position="35"/>
    </location>
</feature>
<evidence type="ECO:0000256" key="1">
    <source>
        <dbReference type="ARBA" id="ARBA00022723"/>
    </source>
</evidence>
<dbReference type="SUPFAM" id="SSF109604">
    <property type="entry name" value="HD-domain/PDEase-like"/>
    <property type="match status" value="1"/>
</dbReference>
<dbReference type="GO" id="GO:0007165">
    <property type="term" value="P:signal transduction"/>
    <property type="evidence" value="ECO:0007669"/>
    <property type="project" value="InterPro"/>
</dbReference>
<dbReference type="Proteomes" id="UP000187209">
    <property type="component" value="Unassembled WGS sequence"/>
</dbReference>
<feature type="binding site" evidence="5">
    <location>
        <position position="375"/>
    </location>
    <ligand>
        <name>Zn(2+)</name>
        <dbReference type="ChEBI" id="CHEBI:29105"/>
        <label>1</label>
    </ligand>
</feature>
<comment type="similarity">
    <text evidence="6">Belongs to the cyclic nucleotide phosphodiesterase family.</text>
</comment>
<keyword evidence="2 6" id="KW-0378">Hydrolase</keyword>
<feature type="domain" description="PDEase" evidence="8">
    <location>
        <begin position="293"/>
        <end position="619"/>
    </location>
</feature>
<gene>
    <name evidence="9" type="ORF">SteCoe_31946</name>
</gene>
<accession>A0A1R2B063</accession>
<evidence type="ECO:0000256" key="5">
    <source>
        <dbReference type="PIRSR" id="PIRSR623088-3"/>
    </source>
</evidence>
<keyword evidence="1 5" id="KW-0479">Metal-binding</keyword>
<dbReference type="PROSITE" id="PS51845">
    <property type="entry name" value="PDEASE_I_2"/>
    <property type="match status" value="1"/>
</dbReference>
<dbReference type="InterPro" id="IPR003607">
    <property type="entry name" value="HD/PDEase_dom"/>
</dbReference>
<organism evidence="9 10">
    <name type="scientific">Stentor coeruleus</name>
    <dbReference type="NCBI Taxonomy" id="5963"/>
    <lineage>
        <taxon>Eukaryota</taxon>
        <taxon>Sar</taxon>
        <taxon>Alveolata</taxon>
        <taxon>Ciliophora</taxon>
        <taxon>Postciliodesmatophora</taxon>
        <taxon>Heterotrichea</taxon>
        <taxon>Heterotrichida</taxon>
        <taxon>Stentoridae</taxon>
        <taxon>Stentor</taxon>
    </lineage>
</organism>
<dbReference type="InterPro" id="IPR023174">
    <property type="entry name" value="PDEase_CS"/>
</dbReference>
<dbReference type="PRINTS" id="PR00387">
    <property type="entry name" value="PDIESTERASE1"/>
</dbReference>
<evidence type="ECO:0000313" key="9">
    <source>
        <dbReference type="EMBL" id="OMJ70148.1"/>
    </source>
</evidence>
<dbReference type="OrthoDB" id="546632at2759"/>
<proteinExistence type="inferred from homology"/>